<evidence type="ECO:0000256" key="9">
    <source>
        <dbReference type="PROSITE-ProRule" id="PRU00042"/>
    </source>
</evidence>
<dbReference type="GO" id="GO:0000978">
    <property type="term" value="F:RNA polymerase II cis-regulatory region sequence-specific DNA binding"/>
    <property type="evidence" value="ECO:0007669"/>
    <property type="project" value="TreeGrafter"/>
</dbReference>
<evidence type="ECO:0000256" key="5">
    <source>
        <dbReference type="ARBA" id="ARBA00022771"/>
    </source>
</evidence>
<reference evidence="11 12" key="1">
    <citation type="submission" date="2024-03" db="EMBL/GenBank/DDBJ databases">
        <title>Adaptation during the transition from Ophiocordyceps entomopathogen to insect associate is accompanied by gene loss and intensified selection.</title>
        <authorList>
            <person name="Ward C.M."/>
            <person name="Onetto C.A."/>
            <person name="Borneman A.R."/>
        </authorList>
    </citation>
    <scope>NUCLEOTIDE SEQUENCE [LARGE SCALE GENOMIC DNA]</scope>
    <source>
        <strain evidence="11">AWRI1</strain>
        <tissue evidence="11">Single Adult Female</tissue>
    </source>
</reference>
<dbReference type="GO" id="GO:0005634">
    <property type="term" value="C:nucleus"/>
    <property type="evidence" value="ECO:0007669"/>
    <property type="project" value="UniProtKB-SubCell"/>
</dbReference>
<dbReference type="InterPro" id="IPR036236">
    <property type="entry name" value="Znf_C2H2_sf"/>
</dbReference>
<dbReference type="PROSITE" id="PS50157">
    <property type="entry name" value="ZINC_FINGER_C2H2_2"/>
    <property type="match status" value="2"/>
</dbReference>
<keyword evidence="5 9" id="KW-0863">Zinc-finger</keyword>
<proteinExistence type="inferred from homology"/>
<sequence>MQILEKEGYIIVAGEIVVEVIKDSMLGEKPYVCTVPGCGKAYSNSSDRFKHSRTHAVEKPYACKIPGCPKRYTDPSSLRKHVKTYKHFPVVNSNTTCNEKVPCDQKIEATNSRVLFNENKLKDCDHISTTNVCAKISSVPFLQTCTINDVYSWHSSPQGLPLYSSPSINVHFDKCAEIDEPLDLRIHCTSTA</sequence>
<dbReference type="SUPFAM" id="SSF57667">
    <property type="entry name" value="beta-beta-alpha zinc fingers"/>
    <property type="match status" value="2"/>
</dbReference>
<dbReference type="InterPro" id="IPR013087">
    <property type="entry name" value="Znf_C2H2_type"/>
</dbReference>
<evidence type="ECO:0000313" key="11">
    <source>
        <dbReference type="EMBL" id="KAK7574451.1"/>
    </source>
</evidence>
<dbReference type="PROSITE" id="PS00028">
    <property type="entry name" value="ZINC_FINGER_C2H2_1"/>
    <property type="match status" value="2"/>
</dbReference>
<dbReference type="GO" id="GO:0000981">
    <property type="term" value="F:DNA-binding transcription factor activity, RNA polymerase II-specific"/>
    <property type="evidence" value="ECO:0007669"/>
    <property type="project" value="TreeGrafter"/>
</dbReference>
<dbReference type="GO" id="GO:0000122">
    <property type="term" value="P:negative regulation of transcription by RNA polymerase II"/>
    <property type="evidence" value="ECO:0007669"/>
    <property type="project" value="UniProtKB-ARBA"/>
</dbReference>
<dbReference type="PANTHER" id="PTHR45718">
    <property type="entry name" value="TRANSCRIPTIONAL ACTIVATOR CUBITUS INTERRUPTUS"/>
    <property type="match status" value="1"/>
</dbReference>
<keyword evidence="7" id="KW-0238">DNA-binding</keyword>
<keyword evidence="8" id="KW-0539">Nucleus</keyword>
<evidence type="ECO:0000256" key="3">
    <source>
        <dbReference type="ARBA" id="ARBA00022723"/>
    </source>
</evidence>
<dbReference type="InterPro" id="IPR043359">
    <property type="entry name" value="GLI-like"/>
</dbReference>
<dbReference type="GO" id="GO:0008270">
    <property type="term" value="F:zinc ion binding"/>
    <property type="evidence" value="ECO:0007669"/>
    <property type="project" value="UniProtKB-KW"/>
</dbReference>
<evidence type="ECO:0000313" key="12">
    <source>
        <dbReference type="Proteomes" id="UP001367676"/>
    </source>
</evidence>
<evidence type="ECO:0000256" key="6">
    <source>
        <dbReference type="ARBA" id="ARBA00022833"/>
    </source>
</evidence>
<keyword evidence="3" id="KW-0479">Metal-binding</keyword>
<dbReference type="Pfam" id="PF00096">
    <property type="entry name" value="zf-C2H2"/>
    <property type="match status" value="2"/>
</dbReference>
<dbReference type="EMBL" id="JBBCAQ010000037">
    <property type="protein sequence ID" value="KAK7574451.1"/>
    <property type="molecule type" value="Genomic_DNA"/>
</dbReference>
<keyword evidence="6" id="KW-0862">Zinc</keyword>
<dbReference type="FunFam" id="3.30.160.60:FF:000359">
    <property type="entry name" value="GLIS family zinc finger 2"/>
    <property type="match status" value="1"/>
</dbReference>
<comment type="caution">
    <text evidence="11">The sequence shown here is derived from an EMBL/GenBank/DDBJ whole genome shotgun (WGS) entry which is preliminary data.</text>
</comment>
<comment type="subcellular location">
    <subcellularLocation>
        <location evidence="1">Nucleus</location>
    </subcellularLocation>
</comment>
<dbReference type="FunFam" id="3.30.160.60:FF:000019">
    <property type="entry name" value="GLI family zinc finger 3"/>
    <property type="match status" value="1"/>
</dbReference>
<dbReference type="AlphaFoldDB" id="A0AAN9XYC4"/>
<accession>A0AAN9XYC4</accession>
<evidence type="ECO:0000256" key="7">
    <source>
        <dbReference type="ARBA" id="ARBA00023125"/>
    </source>
</evidence>
<keyword evidence="12" id="KW-1185">Reference proteome</keyword>
<evidence type="ECO:0000256" key="2">
    <source>
        <dbReference type="ARBA" id="ARBA00010831"/>
    </source>
</evidence>
<name>A0AAN9XYC4_9HEMI</name>
<dbReference type="PANTHER" id="PTHR45718:SF8">
    <property type="entry name" value="GLIS FAMILY ZINC FINGER 2"/>
    <property type="match status" value="1"/>
</dbReference>
<protein>
    <recommendedName>
        <fullName evidence="10">C2H2-type domain-containing protein</fullName>
    </recommendedName>
</protein>
<dbReference type="Proteomes" id="UP001367676">
    <property type="component" value="Unassembled WGS sequence"/>
</dbReference>
<organism evidence="11 12">
    <name type="scientific">Parthenolecanium corni</name>
    <dbReference type="NCBI Taxonomy" id="536013"/>
    <lineage>
        <taxon>Eukaryota</taxon>
        <taxon>Metazoa</taxon>
        <taxon>Ecdysozoa</taxon>
        <taxon>Arthropoda</taxon>
        <taxon>Hexapoda</taxon>
        <taxon>Insecta</taxon>
        <taxon>Pterygota</taxon>
        <taxon>Neoptera</taxon>
        <taxon>Paraneoptera</taxon>
        <taxon>Hemiptera</taxon>
        <taxon>Sternorrhyncha</taxon>
        <taxon>Coccoidea</taxon>
        <taxon>Coccidae</taxon>
        <taxon>Parthenolecanium</taxon>
    </lineage>
</organism>
<evidence type="ECO:0000256" key="4">
    <source>
        <dbReference type="ARBA" id="ARBA00022737"/>
    </source>
</evidence>
<dbReference type="SMART" id="SM00355">
    <property type="entry name" value="ZnF_C2H2"/>
    <property type="match status" value="2"/>
</dbReference>
<evidence type="ECO:0000259" key="10">
    <source>
        <dbReference type="PROSITE" id="PS50157"/>
    </source>
</evidence>
<feature type="domain" description="C2H2-type" evidence="10">
    <location>
        <begin position="61"/>
        <end position="87"/>
    </location>
</feature>
<gene>
    <name evidence="11" type="ORF">V9T40_011642</name>
</gene>
<comment type="similarity">
    <text evidence="2">Belongs to the GLI C2H2-type zinc-finger protein family.</text>
</comment>
<evidence type="ECO:0000256" key="8">
    <source>
        <dbReference type="ARBA" id="ARBA00023242"/>
    </source>
</evidence>
<keyword evidence="4" id="KW-0677">Repeat</keyword>
<evidence type="ECO:0000256" key="1">
    <source>
        <dbReference type="ARBA" id="ARBA00004123"/>
    </source>
</evidence>
<feature type="domain" description="C2H2-type" evidence="10">
    <location>
        <begin position="31"/>
        <end position="60"/>
    </location>
</feature>
<dbReference type="Gene3D" id="3.30.160.60">
    <property type="entry name" value="Classic Zinc Finger"/>
    <property type="match status" value="2"/>
</dbReference>